<sequence length="371" mass="41430">MAQPVDFVAEQLFDGCTDKKKAQQAVHMTYLLAEIHYRDTRQWQDKAHGLLKRGKELETRLSEPEENLDKAEAEIHPNAQTLRDLATDVRDSANEKTNTRLEAIERLVASLLENDVEAVQARAHDDNTGFRASASAHPTVKRKPNSEITDSAKRHRSDAFSVPNQPVELVGSEEQGGVRLDDDPRTTDLQQRKSLFGNPEEEEEVLKISQTAKIGGDDTRDYSSFCKNVGTDKGGVSHHVVDSIPLKEFHSIRMAYFLKGQDEGVDDYNMFEQALEQIDTSQLLKSVNLMANRIAAETMAMNAGALPFGQTVPFDTYYAKVRESIFKRLSTLPTNCELPNLMENPAAGMLTLEEASKLAFESGEVVYEELA</sequence>
<reference evidence="3" key="2">
    <citation type="submission" date="2022-07" db="EMBL/GenBank/DDBJ databases">
        <authorList>
            <person name="Goncalves M.F.M."/>
            <person name="Hilario S."/>
            <person name="Van De Peer Y."/>
            <person name="Esteves A.C."/>
            <person name="Alves A."/>
        </authorList>
    </citation>
    <scope>NUCLEOTIDE SEQUENCE</scope>
    <source>
        <strain evidence="3">MUM 19.33</strain>
    </source>
</reference>
<organism evidence="3 4">
    <name type="scientific">Emericellopsis cladophorae</name>
    <dbReference type="NCBI Taxonomy" id="2686198"/>
    <lineage>
        <taxon>Eukaryota</taxon>
        <taxon>Fungi</taxon>
        <taxon>Dikarya</taxon>
        <taxon>Ascomycota</taxon>
        <taxon>Pezizomycotina</taxon>
        <taxon>Sordariomycetes</taxon>
        <taxon>Hypocreomycetidae</taxon>
        <taxon>Hypocreales</taxon>
        <taxon>Bionectriaceae</taxon>
        <taxon>Emericellopsis</taxon>
    </lineage>
</organism>
<dbReference type="Proteomes" id="UP001055219">
    <property type="component" value="Unassembled WGS sequence"/>
</dbReference>
<keyword evidence="4" id="KW-1185">Reference proteome</keyword>
<evidence type="ECO:0000256" key="2">
    <source>
        <dbReference type="SAM" id="MobiDB-lite"/>
    </source>
</evidence>
<name>A0A9P9Y357_9HYPO</name>
<accession>A0A9P9Y357</accession>
<dbReference type="EMBL" id="JAGIXG020000012">
    <property type="protein sequence ID" value="KAI6782637.1"/>
    <property type="molecule type" value="Genomic_DNA"/>
</dbReference>
<proteinExistence type="predicted"/>
<feature type="coiled-coil region" evidence="1">
    <location>
        <begin position="54"/>
        <end position="114"/>
    </location>
</feature>
<gene>
    <name evidence="3" type="ORF">J7T54_003650</name>
</gene>
<dbReference type="OrthoDB" id="10446106at2759"/>
<comment type="caution">
    <text evidence="3">The sequence shown here is derived from an EMBL/GenBank/DDBJ whole genome shotgun (WGS) entry which is preliminary data.</text>
</comment>
<feature type="region of interest" description="Disordered" evidence="2">
    <location>
        <begin position="129"/>
        <end position="158"/>
    </location>
</feature>
<protein>
    <submittedName>
        <fullName evidence="3">Uncharacterized protein</fullName>
    </submittedName>
</protein>
<dbReference type="RefSeq" id="XP_051363493.1">
    <property type="nucleotide sequence ID" value="XM_051505154.1"/>
</dbReference>
<keyword evidence="1" id="KW-0175">Coiled coil</keyword>
<reference evidence="3" key="1">
    <citation type="journal article" date="2021" name="J Fungi (Basel)">
        <title>Genomic and Metabolomic Analyses of the Marine Fungus Emericellopsis cladophorae: Insights into Saltwater Adaptability Mechanisms and Its Biosynthetic Potential.</title>
        <authorList>
            <person name="Goncalves M.F.M."/>
            <person name="Hilario S."/>
            <person name="Van de Peer Y."/>
            <person name="Esteves A.C."/>
            <person name="Alves A."/>
        </authorList>
    </citation>
    <scope>NUCLEOTIDE SEQUENCE</scope>
    <source>
        <strain evidence="3">MUM 19.33</strain>
    </source>
</reference>
<evidence type="ECO:0000256" key="1">
    <source>
        <dbReference type="SAM" id="Coils"/>
    </source>
</evidence>
<evidence type="ECO:0000313" key="4">
    <source>
        <dbReference type="Proteomes" id="UP001055219"/>
    </source>
</evidence>
<evidence type="ECO:0000313" key="3">
    <source>
        <dbReference type="EMBL" id="KAI6782637.1"/>
    </source>
</evidence>
<dbReference type="GeneID" id="75830147"/>
<dbReference type="AlphaFoldDB" id="A0A9P9Y357"/>